<evidence type="ECO:0008006" key="10">
    <source>
        <dbReference type="Google" id="ProtNLM"/>
    </source>
</evidence>
<feature type="compositionally biased region" description="Low complexity" evidence="5">
    <location>
        <begin position="483"/>
        <end position="523"/>
    </location>
</feature>
<feature type="compositionally biased region" description="Acidic residues" evidence="5">
    <location>
        <begin position="56"/>
        <end position="65"/>
    </location>
</feature>
<name>A0ABR3CGL7_9PEZI</name>
<gene>
    <name evidence="8" type="ORF">SLS55_005520</name>
</gene>
<dbReference type="EMBL" id="JAJVCZ030000005">
    <property type="protein sequence ID" value="KAL0259780.1"/>
    <property type="molecule type" value="Genomic_DNA"/>
</dbReference>
<dbReference type="InterPro" id="IPR001841">
    <property type="entry name" value="Znf_RING"/>
</dbReference>
<proteinExistence type="predicted"/>
<dbReference type="RefSeq" id="XP_066632809.1">
    <property type="nucleotide sequence ID" value="XM_066776967.1"/>
</dbReference>
<feature type="region of interest" description="Disordered" evidence="5">
    <location>
        <begin position="384"/>
        <end position="416"/>
    </location>
</feature>
<accession>A0ABR3CGL7</accession>
<sequence length="709" mass="77211">MAETCIVCLGDLLSDLSEPPPTEEQAPPVADGSLQATHLSTEATLPQDKPPQAATSDDEPPPEDEIIAHLLPCGHNLHNECLKPWVERANSCPICRASFNEVQLLAKIGGKWTTVGGTHQPVWQDNELVRPTVTYESTYPLSQFMSVGLSSVLVSTPMSWFSPKGFVLTLRSTGRVVSSYGVEDKQQVAELDPTMIVDEDLLEPSFEPCMVCDDFGDEEQLMLCDFCDRPCHVFCAGLDEVPAGEWYCQHCMENPFALGERERERQHNRSAVTSRLTRRERAIRSSRRRADSWARVWQEVNRRTGIDLDFPFDDDISSQARIEAQRREIDAYQARVRAAERQGNAARFRQHAAALLAPGRVRPDPPAPESQDELRAWNAFEKAREVATPANRRKRNSPSGSPSEPQPEPERALKRPCTRRATATALPGSANNGESSSAAGGSATTAAVTASAAASAPARPGSKGAADNSGSNFLQSLLKEVETSTPAADPAPTRRPNAANRAPEPSSPPQMSSPVGSPLGSGVITPRAMTPPPLTLARPSSPLLSSTITPIFPSAPRFAPYSPAEDNRFVHEYNENAGERQPRKRRGSQQSVLASPPRSKDASPTRANMSYSTKAEIQRMVKAALKPLYLKSEVSKDEYTDINMNISRRMYEKVGDATSLADQGTREKWQQVASEEVDRAVKALKPDGLSPRAESSTSGEGVSLVNGSS</sequence>
<dbReference type="SMART" id="SM00184">
    <property type="entry name" value="RING"/>
    <property type="match status" value="2"/>
</dbReference>
<evidence type="ECO:0000313" key="9">
    <source>
        <dbReference type="Proteomes" id="UP001430584"/>
    </source>
</evidence>
<evidence type="ECO:0000256" key="2">
    <source>
        <dbReference type="ARBA" id="ARBA00022771"/>
    </source>
</evidence>
<evidence type="ECO:0000256" key="4">
    <source>
        <dbReference type="PROSITE-ProRule" id="PRU00175"/>
    </source>
</evidence>
<dbReference type="SMART" id="SM00249">
    <property type="entry name" value="PHD"/>
    <property type="match status" value="1"/>
</dbReference>
<comment type="caution">
    <text evidence="8">The sequence shown here is derived from an EMBL/GenBank/DDBJ whole genome shotgun (WGS) entry which is preliminary data.</text>
</comment>
<feature type="domain" description="PHD-type" evidence="6">
    <location>
        <begin position="206"/>
        <end position="254"/>
    </location>
</feature>
<feature type="region of interest" description="Disordered" evidence="5">
    <location>
        <begin position="575"/>
        <end position="613"/>
    </location>
</feature>
<dbReference type="InterPro" id="IPR011011">
    <property type="entry name" value="Znf_FYVE_PHD"/>
</dbReference>
<feature type="region of interest" description="Disordered" evidence="5">
    <location>
        <begin position="16"/>
        <end position="65"/>
    </location>
</feature>
<evidence type="ECO:0000256" key="3">
    <source>
        <dbReference type="ARBA" id="ARBA00022833"/>
    </source>
</evidence>
<keyword evidence="1" id="KW-0479">Metal-binding</keyword>
<feature type="compositionally biased region" description="Polar residues" evidence="5">
    <location>
        <begin position="34"/>
        <end position="44"/>
    </location>
</feature>
<evidence type="ECO:0000256" key="5">
    <source>
        <dbReference type="SAM" id="MobiDB-lite"/>
    </source>
</evidence>
<keyword evidence="3" id="KW-0862">Zinc</keyword>
<organism evidence="8 9">
    <name type="scientific">Diplodia seriata</name>
    <dbReference type="NCBI Taxonomy" id="420778"/>
    <lineage>
        <taxon>Eukaryota</taxon>
        <taxon>Fungi</taxon>
        <taxon>Dikarya</taxon>
        <taxon>Ascomycota</taxon>
        <taxon>Pezizomycotina</taxon>
        <taxon>Dothideomycetes</taxon>
        <taxon>Dothideomycetes incertae sedis</taxon>
        <taxon>Botryosphaeriales</taxon>
        <taxon>Botryosphaeriaceae</taxon>
        <taxon>Diplodia</taxon>
    </lineage>
</organism>
<evidence type="ECO:0000313" key="8">
    <source>
        <dbReference type="EMBL" id="KAL0259780.1"/>
    </source>
</evidence>
<dbReference type="InterPro" id="IPR047157">
    <property type="entry name" value="PHRF1/Atg35"/>
</dbReference>
<evidence type="ECO:0000256" key="1">
    <source>
        <dbReference type="ARBA" id="ARBA00022723"/>
    </source>
</evidence>
<keyword evidence="9" id="KW-1185">Reference proteome</keyword>
<dbReference type="GeneID" id="92009605"/>
<dbReference type="PROSITE" id="PS50089">
    <property type="entry name" value="ZF_RING_2"/>
    <property type="match status" value="1"/>
</dbReference>
<dbReference type="PROSITE" id="PS50016">
    <property type="entry name" value="ZF_PHD_2"/>
    <property type="match status" value="1"/>
</dbReference>
<evidence type="ECO:0000259" key="6">
    <source>
        <dbReference type="PROSITE" id="PS50016"/>
    </source>
</evidence>
<dbReference type="InterPro" id="IPR001965">
    <property type="entry name" value="Znf_PHD"/>
</dbReference>
<feature type="domain" description="RING-type" evidence="7">
    <location>
        <begin position="5"/>
        <end position="96"/>
    </location>
</feature>
<dbReference type="SUPFAM" id="SSF57903">
    <property type="entry name" value="FYVE/PHD zinc finger"/>
    <property type="match status" value="1"/>
</dbReference>
<keyword evidence="2 4" id="KW-0863">Zinc-finger</keyword>
<evidence type="ECO:0000259" key="7">
    <source>
        <dbReference type="PROSITE" id="PS50089"/>
    </source>
</evidence>
<dbReference type="Gene3D" id="3.30.40.10">
    <property type="entry name" value="Zinc/RING finger domain, C3HC4 (zinc finger)"/>
    <property type="match status" value="2"/>
</dbReference>
<dbReference type="InterPro" id="IPR013083">
    <property type="entry name" value="Znf_RING/FYVE/PHD"/>
</dbReference>
<dbReference type="Proteomes" id="UP001430584">
    <property type="component" value="Unassembled WGS sequence"/>
</dbReference>
<reference evidence="8 9" key="1">
    <citation type="submission" date="2024-02" db="EMBL/GenBank/DDBJ databases">
        <title>De novo assembly and annotation of 12 fungi associated with fruit tree decline syndrome in Ontario, Canada.</title>
        <authorList>
            <person name="Sulman M."/>
            <person name="Ellouze W."/>
            <person name="Ilyukhin E."/>
        </authorList>
    </citation>
    <scope>NUCLEOTIDE SEQUENCE [LARGE SCALE GENOMIC DNA]</scope>
    <source>
        <strain evidence="8 9">FDS-637</strain>
    </source>
</reference>
<dbReference type="SUPFAM" id="SSF57850">
    <property type="entry name" value="RING/U-box"/>
    <property type="match status" value="1"/>
</dbReference>
<dbReference type="PANTHER" id="PTHR12618:SF20">
    <property type="entry name" value="PHD AND RING FINGER DOMAIN-CONTAINING PROTEIN 1"/>
    <property type="match status" value="1"/>
</dbReference>
<protein>
    <recommendedName>
        <fullName evidence="10">PHD and RING finger domain-containing protein</fullName>
    </recommendedName>
</protein>
<dbReference type="PANTHER" id="PTHR12618">
    <property type="entry name" value="PHD AND RING FINGER DOMAIN-CONTAINING PROTEIN 1"/>
    <property type="match status" value="1"/>
</dbReference>
<feature type="region of interest" description="Disordered" evidence="5">
    <location>
        <begin position="482"/>
        <end position="541"/>
    </location>
</feature>
<dbReference type="InterPro" id="IPR019787">
    <property type="entry name" value="Znf_PHD-finger"/>
</dbReference>
<feature type="compositionally biased region" description="Polar residues" evidence="5">
    <location>
        <begin position="693"/>
        <end position="709"/>
    </location>
</feature>
<dbReference type="Pfam" id="PF13639">
    <property type="entry name" value="zf-RING_2"/>
    <property type="match status" value="1"/>
</dbReference>
<feature type="region of interest" description="Disordered" evidence="5">
    <location>
        <begin position="685"/>
        <end position="709"/>
    </location>
</feature>